<dbReference type="Proteomes" id="UP001159363">
    <property type="component" value="Chromosome 2"/>
</dbReference>
<name>A0ABQ9IAV0_9NEOP</name>
<dbReference type="InterPro" id="IPR036397">
    <property type="entry name" value="RNaseH_sf"/>
</dbReference>
<dbReference type="EMBL" id="JARBHB010000002">
    <property type="protein sequence ID" value="KAJ8893380.1"/>
    <property type="molecule type" value="Genomic_DNA"/>
</dbReference>
<evidence type="ECO:0000313" key="2">
    <source>
        <dbReference type="Proteomes" id="UP001159363"/>
    </source>
</evidence>
<organism evidence="1 2">
    <name type="scientific">Dryococelus australis</name>
    <dbReference type="NCBI Taxonomy" id="614101"/>
    <lineage>
        <taxon>Eukaryota</taxon>
        <taxon>Metazoa</taxon>
        <taxon>Ecdysozoa</taxon>
        <taxon>Arthropoda</taxon>
        <taxon>Hexapoda</taxon>
        <taxon>Insecta</taxon>
        <taxon>Pterygota</taxon>
        <taxon>Neoptera</taxon>
        <taxon>Polyneoptera</taxon>
        <taxon>Phasmatodea</taxon>
        <taxon>Verophasmatodea</taxon>
        <taxon>Anareolatae</taxon>
        <taxon>Phasmatidae</taxon>
        <taxon>Eurycanthinae</taxon>
        <taxon>Dryococelus</taxon>
    </lineage>
</organism>
<accession>A0ABQ9IAV0</accession>
<gene>
    <name evidence="1" type="ORF">PR048_005971</name>
</gene>
<comment type="caution">
    <text evidence="1">The sequence shown here is derived from an EMBL/GenBank/DDBJ whole genome shotgun (WGS) entry which is preliminary data.</text>
</comment>
<dbReference type="Gene3D" id="3.30.420.10">
    <property type="entry name" value="Ribonuclease H-like superfamily/Ribonuclease H"/>
    <property type="match status" value="1"/>
</dbReference>
<proteinExistence type="predicted"/>
<sequence>MRVIITQKLLKICVFVRLVDRFKKSIKVPIRIFHNVDQRRWDSNLPELNMALNSAPNNSTSFSPSKVFLGRELSHPLLNVWGMPSESMETLSGNELKKV</sequence>
<reference evidence="1 2" key="1">
    <citation type="submission" date="2023-02" db="EMBL/GenBank/DDBJ databases">
        <title>LHISI_Scaffold_Assembly.</title>
        <authorList>
            <person name="Stuart O.P."/>
            <person name="Cleave R."/>
            <person name="Magrath M.J.L."/>
            <person name="Mikheyev A.S."/>
        </authorList>
    </citation>
    <scope>NUCLEOTIDE SEQUENCE [LARGE SCALE GENOMIC DNA]</scope>
    <source>
        <strain evidence="1">Daus_M_001</strain>
        <tissue evidence="1">Leg muscle</tissue>
    </source>
</reference>
<evidence type="ECO:0000313" key="1">
    <source>
        <dbReference type="EMBL" id="KAJ8893380.1"/>
    </source>
</evidence>
<keyword evidence="2" id="KW-1185">Reference proteome</keyword>
<protein>
    <submittedName>
        <fullName evidence="1">Uncharacterized protein</fullName>
    </submittedName>
</protein>